<keyword evidence="3" id="KW-0378">Hydrolase</keyword>
<sequence length="548" mass="64006">MNKLNLKWVAEEIGDEYKKWRKGDVAKLLAQTGTGKTYFIKKILIPHMKDYERLLYICNRTNLKRQLKVDLLEQLNRPVPYLKSEKGEYILYKGNKILDVDELDKITEIANITICSYHAIQKSELKKKYNIGKQYDEVHYDYIVMDEVHFLLADGGFNNLCRLAYQKLILEKNRKSIKILISATMDELKEPIANVVEGYLGKKPTLWEYTTGIDYSYVNVKYFMSIKDIIATIKNDKTDEKWLIFVTKLKDATDIQEEFGKEICSIVKAGDKTDELNNIITNSRFECKILCATKALDNGINIDDIKLTNIVIMAWDKITFIQMLGRKRVDIEDAQQINLYIATRYKKSFTNKLKGCIDKRIEVDLFEDHINEFNFKYDNSLDKIGEMNDLFYRDNITKEWGLNLIGDKRLELDTIAFKKILDNFNMVGKFTFVCIQLFWLGLTKTFTEDNYIENVILVDEVQNLENYIESILGQKLFSDEQQQLSDLIIKELITIGDGIDYRTKKLKPSTIETILRIQLNLEYGVSPTKQETKGEMKSKRYIIITKII</sequence>
<dbReference type="InterPro" id="IPR014001">
    <property type="entry name" value="Helicase_ATP-bd"/>
</dbReference>
<dbReference type="GO" id="GO:0005524">
    <property type="term" value="F:ATP binding"/>
    <property type="evidence" value="ECO:0007669"/>
    <property type="project" value="InterPro"/>
</dbReference>
<dbReference type="InterPro" id="IPR006935">
    <property type="entry name" value="Helicase/UvrB_N"/>
</dbReference>
<organism evidence="3 4">
    <name type="scientific">Clostridium estertheticum</name>
    <dbReference type="NCBI Taxonomy" id="238834"/>
    <lineage>
        <taxon>Bacteria</taxon>
        <taxon>Bacillati</taxon>
        <taxon>Bacillota</taxon>
        <taxon>Clostridia</taxon>
        <taxon>Eubacteriales</taxon>
        <taxon>Clostridiaceae</taxon>
        <taxon>Clostridium</taxon>
    </lineage>
</organism>
<dbReference type="Pfam" id="PF00271">
    <property type="entry name" value="Helicase_C"/>
    <property type="match status" value="1"/>
</dbReference>
<accession>A0AA47EMI3</accession>
<dbReference type="PROSITE" id="PS51194">
    <property type="entry name" value="HELICASE_CTER"/>
    <property type="match status" value="1"/>
</dbReference>
<keyword evidence="3" id="KW-0067">ATP-binding</keyword>
<dbReference type="GO" id="GO:0004386">
    <property type="term" value="F:helicase activity"/>
    <property type="evidence" value="ECO:0007669"/>
    <property type="project" value="UniProtKB-KW"/>
</dbReference>
<protein>
    <submittedName>
        <fullName evidence="3">DEAD/DEAH box helicase family protein</fullName>
    </submittedName>
</protein>
<keyword evidence="3" id="KW-0347">Helicase</keyword>
<dbReference type="Pfam" id="PF04851">
    <property type="entry name" value="ResIII"/>
    <property type="match status" value="1"/>
</dbReference>
<dbReference type="RefSeq" id="WP_216120044.1">
    <property type="nucleotide sequence ID" value="NZ_CP086239.1"/>
</dbReference>
<evidence type="ECO:0000259" key="2">
    <source>
        <dbReference type="PROSITE" id="PS51194"/>
    </source>
</evidence>
<evidence type="ECO:0000313" key="3">
    <source>
        <dbReference type="EMBL" id="WAG61308.1"/>
    </source>
</evidence>
<feature type="domain" description="Helicase ATP-binding" evidence="1">
    <location>
        <begin position="17"/>
        <end position="203"/>
    </location>
</feature>
<dbReference type="EMBL" id="CP086239">
    <property type="protein sequence ID" value="WAG61308.1"/>
    <property type="molecule type" value="Genomic_DNA"/>
</dbReference>
<proteinExistence type="predicted"/>
<name>A0AA47EMI3_9CLOT</name>
<dbReference type="AlphaFoldDB" id="A0AA47EMI3"/>
<dbReference type="GO" id="GO:0016787">
    <property type="term" value="F:hydrolase activity"/>
    <property type="evidence" value="ECO:0007669"/>
    <property type="project" value="InterPro"/>
</dbReference>
<dbReference type="PROSITE" id="PS51192">
    <property type="entry name" value="HELICASE_ATP_BIND_1"/>
    <property type="match status" value="1"/>
</dbReference>
<keyword evidence="3" id="KW-0547">Nucleotide-binding</keyword>
<feature type="domain" description="Helicase C-terminal" evidence="2">
    <location>
        <begin position="225"/>
        <end position="374"/>
    </location>
</feature>
<dbReference type="InterPro" id="IPR001650">
    <property type="entry name" value="Helicase_C-like"/>
</dbReference>
<dbReference type="SMART" id="SM00487">
    <property type="entry name" value="DEXDc"/>
    <property type="match status" value="1"/>
</dbReference>
<dbReference type="Proteomes" id="UP001164733">
    <property type="component" value="Chromosome"/>
</dbReference>
<evidence type="ECO:0000313" key="4">
    <source>
        <dbReference type="Proteomes" id="UP001164733"/>
    </source>
</evidence>
<reference evidence="3" key="1">
    <citation type="submission" date="2021-11" db="EMBL/GenBank/DDBJ databases">
        <title>Clostridia strains as spoilage organisms.</title>
        <authorList>
            <person name="Wambui J."/>
            <person name="Stevens M.J.A."/>
            <person name="Stephan R."/>
        </authorList>
    </citation>
    <scope>NUCLEOTIDE SEQUENCE</scope>
    <source>
        <strain evidence="3">CF009</strain>
    </source>
</reference>
<evidence type="ECO:0000259" key="1">
    <source>
        <dbReference type="PROSITE" id="PS51192"/>
    </source>
</evidence>
<gene>
    <name evidence="3" type="ORF">LL038_03380</name>
</gene>
<dbReference type="GO" id="GO:0003677">
    <property type="term" value="F:DNA binding"/>
    <property type="evidence" value="ECO:0007669"/>
    <property type="project" value="InterPro"/>
</dbReference>